<dbReference type="EMBL" id="SGJB01000017">
    <property type="protein sequence ID" value="TQQ84037.1"/>
    <property type="molecule type" value="Genomic_DNA"/>
</dbReference>
<proteinExistence type="inferred from homology"/>
<dbReference type="InterPro" id="IPR013766">
    <property type="entry name" value="Thioredoxin_domain"/>
</dbReference>
<feature type="transmembrane region" description="Helical" evidence="8">
    <location>
        <begin position="94"/>
        <end position="116"/>
    </location>
</feature>
<dbReference type="OrthoDB" id="9809733at2"/>
<feature type="transmembrane region" description="Helical" evidence="8">
    <location>
        <begin position="206"/>
        <end position="226"/>
    </location>
</feature>
<dbReference type="GO" id="GO:0016209">
    <property type="term" value="F:antioxidant activity"/>
    <property type="evidence" value="ECO:0007669"/>
    <property type="project" value="InterPro"/>
</dbReference>
<dbReference type="InterPro" id="IPR036249">
    <property type="entry name" value="Thioredoxin-like_sf"/>
</dbReference>
<feature type="transmembrane region" description="Helical" evidence="8">
    <location>
        <begin position="172"/>
        <end position="194"/>
    </location>
</feature>
<evidence type="ECO:0000256" key="4">
    <source>
        <dbReference type="ARBA" id="ARBA00022692"/>
    </source>
</evidence>
<dbReference type="InterPro" id="IPR000866">
    <property type="entry name" value="AhpC/TSA"/>
</dbReference>
<comment type="caution">
    <text evidence="10">The sequence shown here is derived from an EMBL/GenBank/DDBJ whole genome shotgun (WGS) entry which is preliminary data.</text>
</comment>
<dbReference type="GO" id="GO:0016491">
    <property type="term" value="F:oxidoreductase activity"/>
    <property type="evidence" value="ECO:0007669"/>
    <property type="project" value="InterPro"/>
</dbReference>
<keyword evidence="5 8" id="KW-1133">Transmembrane helix</keyword>
<accession>A0A544QTL7</accession>
<dbReference type="Pfam" id="PF00578">
    <property type="entry name" value="AhpC-TSA"/>
    <property type="match status" value="1"/>
</dbReference>
<feature type="transmembrane region" description="Helical" evidence="8">
    <location>
        <begin position="137"/>
        <end position="160"/>
    </location>
</feature>
<gene>
    <name evidence="10" type="ORF">EXD82_08525</name>
</gene>
<dbReference type="Gene3D" id="3.40.30.10">
    <property type="entry name" value="Glutaredoxin"/>
    <property type="match status" value="1"/>
</dbReference>
<keyword evidence="4 8" id="KW-0812">Transmembrane</keyword>
<comment type="similarity">
    <text evidence="2">Belongs to the DsbD family.</text>
</comment>
<evidence type="ECO:0000256" key="5">
    <source>
        <dbReference type="ARBA" id="ARBA00022989"/>
    </source>
</evidence>
<evidence type="ECO:0000259" key="9">
    <source>
        <dbReference type="PROSITE" id="PS51352"/>
    </source>
</evidence>
<feature type="transmembrane region" description="Helical" evidence="8">
    <location>
        <begin position="55"/>
        <end position="74"/>
    </location>
</feature>
<dbReference type="GO" id="GO:0005886">
    <property type="term" value="C:plasma membrane"/>
    <property type="evidence" value="ECO:0007669"/>
    <property type="project" value="UniProtKB-SubCell"/>
</dbReference>
<dbReference type="SUPFAM" id="SSF52833">
    <property type="entry name" value="Thioredoxin-like"/>
    <property type="match status" value="1"/>
</dbReference>
<evidence type="ECO:0000256" key="3">
    <source>
        <dbReference type="ARBA" id="ARBA00022475"/>
    </source>
</evidence>
<dbReference type="RefSeq" id="WP_142536491.1">
    <property type="nucleotide sequence ID" value="NZ_SGJB01000017.1"/>
</dbReference>
<sequence>MNFNIETGVPAVTVFIQGLLSFLSPCVLPLIPIYIGYLSGGNTEDGKLFGSRLRLFINIICFCLGIGAAFFIMGLGASAAGKFFSENRLLFSRIGGVIIILFGIYQTGIFGTLNILGSEKRIPISIEKMKMSPVTAALFGFTFSFAWTPCVGPVLASVLIMAGNSSTWQMGFMLIGVYTAGFTIPFILTGIFTAKILEFFRKYRNVVNYTVKLGGIIMIIMGAVMFSGKFNTSQSATQNTSYNESVSSEDNKSRNEESSEDELNPAPDFILYDQYGEKHRLSDYKGKVVFMNFWATWCSPCKYELPDIQKLYEKHKDSEESPEVEVIGVVAPGFGKEKSEEEIKSFLDENGYTFPVLMDREGTVFGGYGISSMPTTFMINEKGEVFGYVQGALTSEMMDLIIEKTIKNER</sequence>
<evidence type="ECO:0000256" key="7">
    <source>
        <dbReference type="SAM" id="MobiDB-lite"/>
    </source>
</evidence>
<evidence type="ECO:0000313" key="10">
    <source>
        <dbReference type="EMBL" id="TQQ84037.1"/>
    </source>
</evidence>
<dbReference type="Pfam" id="PF02683">
    <property type="entry name" value="DsbD_TM"/>
    <property type="match status" value="1"/>
</dbReference>
<dbReference type="Proteomes" id="UP000317863">
    <property type="component" value="Unassembled WGS sequence"/>
</dbReference>
<keyword evidence="6 8" id="KW-0472">Membrane</keyword>
<name>A0A544QTL7_9FIRM</name>
<feature type="transmembrane region" description="Helical" evidence="8">
    <location>
        <begin position="12"/>
        <end position="35"/>
    </location>
</feature>
<evidence type="ECO:0000256" key="8">
    <source>
        <dbReference type="SAM" id="Phobius"/>
    </source>
</evidence>
<feature type="region of interest" description="Disordered" evidence="7">
    <location>
        <begin position="234"/>
        <end position="264"/>
    </location>
</feature>
<evidence type="ECO:0000256" key="6">
    <source>
        <dbReference type="ARBA" id="ARBA00023136"/>
    </source>
</evidence>
<organism evidence="10 11">
    <name type="scientific">Peptacetobacter hominis</name>
    <dbReference type="NCBI Taxonomy" id="2743610"/>
    <lineage>
        <taxon>Bacteria</taxon>
        <taxon>Bacillati</taxon>
        <taxon>Bacillota</taxon>
        <taxon>Clostridia</taxon>
        <taxon>Peptostreptococcales</taxon>
        <taxon>Peptostreptococcaceae</taxon>
        <taxon>Peptacetobacter</taxon>
    </lineage>
</organism>
<keyword evidence="11" id="KW-1185">Reference proteome</keyword>
<feature type="domain" description="Thioredoxin" evidence="9">
    <location>
        <begin position="260"/>
        <end position="407"/>
    </location>
</feature>
<protein>
    <submittedName>
        <fullName evidence="10">Redoxin domain-containing protein</fullName>
    </submittedName>
</protein>
<keyword evidence="3" id="KW-1003">Cell membrane</keyword>
<feature type="compositionally biased region" description="Polar residues" evidence="7">
    <location>
        <begin position="234"/>
        <end position="248"/>
    </location>
</feature>
<dbReference type="AlphaFoldDB" id="A0A544QTL7"/>
<evidence type="ECO:0000313" key="11">
    <source>
        <dbReference type="Proteomes" id="UP000317863"/>
    </source>
</evidence>
<dbReference type="PROSITE" id="PS51352">
    <property type="entry name" value="THIOREDOXIN_2"/>
    <property type="match status" value="1"/>
</dbReference>
<evidence type="ECO:0000256" key="1">
    <source>
        <dbReference type="ARBA" id="ARBA00004651"/>
    </source>
</evidence>
<dbReference type="InterPro" id="IPR003834">
    <property type="entry name" value="Cyt_c_assmbl_TM_dom"/>
</dbReference>
<evidence type="ECO:0000256" key="2">
    <source>
        <dbReference type="ARBA" id="ARBA00006143"/>
    </source>
</evidence>
<comment type="subcellular location">
    <subcellularLocation>
        <location evidence="1">Cell membrane</location>
        <topology evidence="1">Multi-pass membrane protein</topology>
    </subcellularLocation>
</comment>
<dbReference type="GO" id="GO:0017004">
    <property type="term" value="P:cytochrome complex assembly"/>
    <property type="evidence" value="ECO:0007669"/>
    <property type="project" value="InterPro"/>
</dbReference>
<dbReference type="PANTHER" id="PTHR31272">
    <property type="entry name" value="CYTOCHROME C-TYPE BIOGENESIS PROTEIN HI_1454-RELATED"/>
    <property type="match status" value="1"/>
</dbReference>
<dbReference type="CDD" id="cd02966">
    <property type="entry name" value="TlpA_like_family"/>
    <property type="match status" value="1"/>
</dbReference>
<dbReference type="InterPro" id="IPR051790">
    <property type="entry name" value="Cytochrome_c-biogenesis_DsbD"/>
</dbReference>
<dbReference type="PANTHER" id="PTHR31272:SF4">
    <property type="entry name" value="CYTOCHROME C-TYPE BIOGENESIS PROTEIN HI_1454-RELATED"/>
    <property type="match status" value="1"/>
</dbReference>
<reference evidence="10 11" key="1">
    <citation type="submission" date="2019-02" db="EMBL/GenBank/DDBJ databases">
        <title>Peptostreptococcaceae bacterium ZHW00191 nov., a new bacterium isolated from the human gut.</title>
        <authorList>
            <person name="Zhou H.-W."/>
            <person name="Chen X.-J."/>
        </authorList>
    </citation>
    <scope>NUCLEOTIDE SEQUENCE [LARGE SCALE GENOMIC DNA]</scope>
    <source>
        <strain evidence="10 11">ZHW00191</strain>
    </source>
</reference>